<reference evidence="7 8" key="1">
    <citation type="submission" date="2020-11" db="EMBL/GenBank/DDBJ databases">
        <title>Streptomyces spirodelae sp. nov., isolated from duckweed.</title>
        <authorList>
            <person name="Saimee Y."/>
            <person name="Duangmal K."/>
        </authorList>
    </citation>
    <scope>NUCLEOTIDE SEQUENCE [LARGE SCALE GENOMIC DNA]</scope>
    <source>
        <strain evidence="7 8">S16-07</strain>
    </source>
</reference>
<dbReference type="PANTHER" id="PTHR14084">
    <property type="entry name" value="KYNURENINASE"/>
    <property type="match status" value="1"/>
</dbReference>
<dbReference type="HAMAP" id="MF_01970">
    <property type="entry name" value="Kynureninase"/>
    <property type="match status" value="1"/>
</dbReference>
<evidence type="ECO:0000256" key="6">
    <source>
        <dbReference type="PIRNR" id="PIRNR038800"/>
    </source>
</evidence>
<dbReference type="InterPro" id="IPR015422">
    <property type="entry name" value="PyrdxlP-dep_Trfase_small"/>
</dbReference>
<dbReference type="SUPFAM" id="SSF53383">
    <property type="entry name" value="PLP-dependent transferases"/>
    <property type="match status" value="1"/>
</dbReference>
<keyword evidence="3 4" id="KW-0663">Pyridoxal phosphate</keyword>
<dbReference type="Pfam" id="PF22580">
    <property type="entry name" value="KYNU_C"/>
    <property type="match status" value="1"/>
</dbReference>
<accession>A0ABS3XEV0</accession>
<protein>
    <recommendedName>
        <fullName evidence="4 5">Kynureninase</fullName>
        <ecNumber evidence="4 5">3.7.1.3</ecNumber>
    </recommendedName>
    <alternativeName>
        <fullName evidence="4">L-kynurenine hydrolase</fullName>
    </alternativeName>
</protein>
<evidence type="ECO:0000256" key="3">
    <source>
        <dbReference type="ARBA" id="ARBA00022898"/>
    </source>
</evidence>
<gene>
    <name evidence="4 7" type="primary">kynU</name>
    <name evidence="7" type="ORF">ITI46_19940</name>
</gene>
<dbReference type="EMBL" id="JADKMA010000101">
    <property type="protein sequence ID" value="MBO8193918.1"/>
    <property type="molecule type" value="Genomic_DNA"/>
</dbReference>
<organism evidence="7 8">
    <name type="scientific">Streptomyces oryzae</name>
    <dbReference type="NCBI Taxonomy" id="1434886"/>
    <lineage>
        <taxon>Bacteria</taxon>
        <taxon>Bacillati</taxon>
        <taxon>Actinomycetota</taxon>
        <taxon>Actinomycetes</taxon>
        <taxon>Kitasatosporales</taxon>
        <taxon>Streptomycetaceae</taxon>
        <taxon>Streptomyces</taxon>
    </lineage>
</organism>
<evidence type="ECO:0000256" key="5">
    <source>
        <dbReference type="NCBIfam" id="TIGR01814"/>
    </source>
</evidence>
<comment type="caution">
    <text evidence="7">The sequence shown here is derived from an EMBL/GenBank/DDBJ whole genome shotgun (WGS) entry which is preliminary data.</text>
</comment>
<evidence type="ECO:0000256" key="1">
    <source>
        <dbReference type="ARBA" id="ARBA00022642"/>
    </source>
</evidence>
<evidence type="ECO:0000313" key="7">
    <source>
        <dbReference type="EMBL" id="MBO8193918.1"/>
    </source>
</evidence>
<dbReference type="PANTHER" id="PTHR14084:SF0">
    <property type="entry name" value="KYNURENINASE"/>
    <property type="match status" value="1"/>
</dbReference>
<comment type="function">
    <text evidence="4 6">Catalyzes the cleavage of L-kynurenine (L-Kyn) and L-3-hydroxykynurenine (L-3OHKyn) into anthranilic acid (AA) and 3-hydroxyanthranilic acid (3-OHAA), respectively.</text>
</comment>
<sequence length="424" mass="45921">MSAGAGAGAGREAAEELDAADPLREFRDAFVFADPDVIYLDGNSLGRLPSATAGFLGQLVTDGWGSGLVESWETWITWARRLGDRLAHHTLGAAPGEVVLSDSTSVNLYKLAVAALDAAPGRRTVLADIDDFPTNRYILQGLAEQRQLRLETLPSDPDEGLDLDVLRRALDQDVALVVLSLVSYRSGALMDMAAVNDAAVRAGARVLWDLSHAAGVVPLRLGADGAELAVGSTYKYLNGGPGSPAFLYVRKELQQQLRQPVWGWYGQRDQFRMAPAYEPVDGIDRFLVGTPPLLSLAAIEPALDVAGRVPVTRLREKSVQLGAYAVELAEVWLAPLGFRLASPREPARRGAHIALAHPDAARICSGLRAQERVICDFRAPDRLRIGLAPLYTRFTDVWDGLDRLRSFVGGRHHEQLPAAVSRVT</sequence>
<dbReference type="Gene3D" id="3.40.640.10">
    <property type="entry name" value="Type I PLP-dependent aspartate aminotransferase-like (Major domain)"/>
    <property type="match status" value="1"/>
</dbReference>
<dbReference type="Proteomes" id="UP001519064">
    <property type="component" value="Unassembled WGS sequence"/>
</dbReference>
<dbReference type="Gene3D" id="3.90.1150.10">
    <property type="entry name" value="Aspartate Aminotransferase, domain 1"/>
    <property type="match status" value="1"/>
</dbReference>
<name>A0ABS3XEV0_9ACTN</name>
<feature type="binding site" evidence="4">
    <location>
        <position position="212"/>
    </location>
    <ligand>
        <name>pyridoxal 5'-phosphate</name>
        <dbReference type="ChEBI" id="CHEBI:597326"/>
    </ligand>
</feature>
<comment type="pathway">
    <text evidence="4 6">Amino-acid degradation; L-kynurenine degradation; L-alanine and anthranilate from L-kynurenine: step 1/1.</text>
</comment>
<proteinExistence type="inferred from homology"/>
<dbReference type="InterPro" id="IPR015421">
    <property type="entry name" value="PyrdxlP-dep_Trfase_major"/>
</dbReference>
<dbReference type="NCBIfam" id="TIGR01814">
    <property type="entry name" value="kynureninase"/>
    <property type="match status" value="1"/>
</dbReference>
<feature type="modified residue" description="N6-(pyridoxal phosphate)lysine" evidence="4">
    <location>
        <position position="235"/>
    </location>
</feature>
<feature type="binding site" evidence="4">
    <location>
        <position position="234"/>
    </location>
    <ligand>
        <name>pyridoxal 5'-phosphate</name>
        <dbReference type="ChEBI" id="CHEBI:597326"/>
    </ligand>
</feature>
<comment type="catalytic activity">
    <reaction evidence="6">
        <text>3-hydroxy-L-kynurenine + H2O = 3-hydroxyanthranilate + L-alanine + H(+)</text>
        <dbReference type="Rhea" id="RHEA:25143"/>
        <dbReference type="ChEBI" id="CHEBI:15377"/>
        <dbReference type="ChEBI" id="CHEBI:15378"/>
        <dbReference type="ChEBI" id="CHEBI:36559"/>
        <dbReference type="ChEBI" id="CHEBI:57972"/>
        <dbReference type="ChEBI" id="CHEBI:58125"/>
        <dbReference type="EC" id="3.7.1.3"/>
    </reaction>
</comment>
<comment type="caution">
    <text evidence="4">Lacks conserved residue(s) required for the propagation of feature annotation.</text>
</comment>
<keyword evidence="8" id="KW-1185">Reference proteome</keyword>
<dbReference type="InterPro" id="IPR015424">
    <property type="entry name" value="PyrdxlP-dep_Trfase"/>
</dbReference>
<keyword evidence="1 4" id="KW-0662">Pyridine nucleotide biosynthesis</keyword>
<comment type="subunit">
    <text evidence="4 6">Homodimer.</text>
</comment>
<feature type="binding site" evidence="4">
    <location>
        <position position="105"/>
    </location>
    <ligand>
        <name>pyridoxal 5'-phosphate</name>
        <dbReference type="ChEBI" id="CHEBI:597326"/>
    </ligand>
</feature>
<keyword evidence="2 4" id="KW-0378">Hydrolase</keyword>
<comment type="similarity">
    <text evidence="4 6">Belongs to the kynureninase family.</text>
</comment>
<comment type="pathway">
    <text evidence="4 6">Cofactor biosynthesis; NAD(+) biosynthesis; quinolinate from L-kynurenine: step 2/3.</text>
</comment>
<evidence type="ECO:0000256" key="4">
    <source>
        <dbReference type="HAMAP-Rule" id="MF_01970"/>
    </source>
</evidence>
<feature type="binding site" evidence="4">
    <location>
        <position position="264"/>
    </location>
    <ligand>
        <name>pyridoxal 5'-phosphate</name>
        <dbReference type="ChEBI" id="CHEBI:597326"/>
    </ligand>
</feature>
<dbReference type="PIRSF" id="PIRSF038800">
    <property type="entry name" value="KYNU"/>
    <property type="match status" value="1"/>
</dbReference>
<dbReference type="GO" id="GO:0030429">
    <property type="term" value="F:kynureninase activity"/>
    <property type="evidence" value="ECO:0007669"/>
    <property type="project" value="UniProtKB-EC"/>
</dbReference>
<feature type="binding site" evidence="4">
    <location>
        <position position="209"/>
    </location>
    <ligand>
        <name>pyridoxal 5'-phosphate</name>
        <dbReference type="ChEBI" id="CHEBI:597326"/>
    </ligand>
</feature>
<dbReference type="InterPro" id="IPR010111">
    <property type="entry name" value="Kynureninase"/>
</dbReference>
<comment type="catalytic activity">
    <reaction evidence="4 6">
        <text>L-kynurenine + H2O = anthranilate + L-alanine + H(+)</text>
        <dbReference type="Rhea" id="RHEA:16813"/>
        <dbReference type="ChEBI" id="CHEBI:15377"/>
        <dbReference type="ChEBI" id="CHEBI:15378"/>
        <dbReference type="ChEBI" id="CHEBI:16567"/>
        <dbReference type="ChEBI" id="CHEBI:57959"/>
        <dbReference type="ChEBI" id="CHEBI:57972"/>
        <dbReference type="EC" id="3.7.1.3"/>
    </reaction>
</comment>
<feature type="binding site" evidence="4">
    <location>
        <position position="290"/>
    </location>
    <ligand>
        <name>pyridoxal 5'-phosphate</name>
        <dbReference type="ChEBI" id="CHEBI:597326"/>
    </ligand>
</feature>
<dbReference type="EC" id="3.7.1.3" evidence="4 5"/>
<evidence type="ECO:0000256" key="2">
    <source>
        <dbReference type="ARBA" id="ARBA00022801"/>
    </source>
</evidence>
<evidence type="ECO:0000313" key="8">
    <source>
        <dbReference type="Proteomes" id="UP001519064"/>
    </source>
</evidence>
<feature type="binding site" evidence="4">
    <location>
        <position position="104"/>
    </location>
    <ligand>
        <name>pyridoxal 5'-phosphate</name>
        <dbReference type="ChEBI" id="CHEBI:597326"/>
    </ligand>
</feature>
<comment type="cofactor">
    <cofactor evidence="4 6">
        <name>pyridoxal 5'-phosphate</name>
        <dbReference type="ChEBI" id="CHEBI:597326"/>
    </cofactor>
</comment>